<protein>
    <submittedName>
        <fullName evidence="1">Uncharacterized protein</fullName>
    </submittedName>
</protein>
<accession>A0A392T807</accession>
<reference evidence="1 2" key="1">
    <citation type="journal article" date="2018" name="Front. Plant Sci.">
        <title>Red Clover (Trifolium pratense) and Zigzag Clover (T. medium) - A Picture of Genomic Similarities and Differences.</title>
        <authorList>
            <person name="Dluhosova J."/>
            <person name="Istvanek J."/>
            <person name="Nedelnik J."/>
            <person name="Repkova J."/>
        </authorList>
    </citation>
    <scope>NUCLEOTIDE SEQUENCE [LARGE SCALE GENOMIC DNA]</scope>
    <source>
        <strain evidence="2">cv. 10/8</strain>
        <tissue evidence="1">Leaf</tissue>
    </source>
</reference>
<comment type="caution">
    <text evidence="1">The sequence shown here is derived from an EMBL/GenBank/DDBJ whole genome shotgun (WGS) entry which is preliminary data.</text>
</comment>
<evidence type="ECO:0000313" key="1">
    <source>
        <dbReference type="EMBL" id="MCI56644.1"/>
    </source>
</evidence>
<dbReference type="Proteomes" id="UP000265520">
    <property type="component" value="Unassembled WGS sequence"/>
</dbReference>
<organism evidence="1 2">
    <name type="scientific">Trifolium medium</name>
    <dbReference type="NCBI Taxonomy" id="97028"/>
    <lineage>
        <taxon>Eukaryota</taxon>
        <taxon>Viridiplantae</taxon>
        <taxon>Streptophyta</taxon>
        <taxon>Embryophyta</taxon>
        <taxon>Tracheophyta</taxon>
        <taxon>Spermatophyta</taxon>
        <taxon>Magnoliopsida</taxon>
        <taxon>eudicotyledons</taxon>
        <taxon>Gunneridae</taxon>
        <taxon>Pentapetalae</taxon>
        <taxon>rosids</taxon>
        <taxon>fabids</taxon>
        <taxon>Fabales</taxon>
        <taxon>Fabaceae</taxon>
        <taxon>Papilionoideae</taxon>
        <taxon>50 kb inversion clade</taxon>
        <taxon>NPAAA clade</taxon>
        <taxon>Hologalegina</taxon>
        <taxon>IRL clade</taxon>
        <taxon>Trifolieae</taxon>
        <taxon>Trifolium</taxon>
    </lineage>
</organism>
<feature type="non-terminal residue" evidence="1">
    <location>
        <position position="59"/>
    </location>
</feature>
<name>A0A392T807_9FABA</name>
<sequence length="59" mass="6398">MAAGCKGGILRAKDRLWRRPTGAEVLGSSKRKTQSSENSRTPLLLHVVVSISVKPLLIN</sequence>
<dbReference type="AlphaFoldDB" id="A0A392T807"/>
<dbReference type="EMBL" id="LXQA010515668">
    <property type="protein sequence ID" value="MCI56644.1"/>
    <property type="molecule type" value="Genomic_DNA"/>
</dbReference>
<keyword evidence="2" id="KW-1185">Reference proteome</keyword>
<proteinExistence type="predicted"/>
<evidence type="ECO:0000313" key="2">
    <source>
        <dbReference type="Proteomes" id="UP000265520"/>
    </source>
</evidence>